<evidence type="ECO:0000313" key="2">
    <source>
        <dbReference type="EMBL" id="MTV30860.1"/>
    </source>
</evidence>
<organism evidence="2 3">
    <name type="scientific">Rhodoblastus acidophilus</name>
    <name type="common">Rhodopseudomonas acidophila</name>
    <dbReference type="NCBI Taxonomy" id="1074"/>
    <lineage>
        <taxon>Bacteria</taxon>
        <taxon>Pseudomonadati</taxon>
        <taxon>Pseudomonadota</taxon>
        <taxon>Alphaproteobacteria</taxon>
        <taxon>Hyphomicrobiales</taxon>
        <taxon>Rhodoblastaceae</taxon>
        <taxon>Rhodoblastus</taxon>
    </lineage>
</organism>
<protein>
    <recommendedName>
        <fullName evidence="1">ACT domain-containing protein</fullName>
    </recommendedName>
</protein>
<sequence length="34" mass="3968">MTFKVEVFDLKHLSDIIARIRALPMVNRVERVIG</sequence>
<dbReference type="Proteomes" id="UP000439113">
    <property type="component" value="Unassembled WGS sequence"/>
</dbReference>
<name>A0A6N8DJW2_RHOAC</name>
<gene>
    <name evidence="2" type="ORF">GJ654_07615</name>
</gene>
<dbReference type="AlphaFoldDB" id="A0A6N8DJW2"/>
<reference evidence="2 3" key="1">
    <citation type="submission" date="2019-11" db="EMBL/GenBank/DDBJ databases">
        <title>Whole-genome sequence of a Rhodoblastus acidophilus DSM 142.</title>
        <authorList>
            <person name="Kyndt J.A."/>
            <person name="Meyer T.E."/>
        </authorList>
    </citation>
    <scope>NUCLEOTIDE SEQUENCE [LARGE SCALE GENOMIC DNA]</scope>
    <source>
        <strain evidence="2 3">DSM 142</strain>
    </source>
</reference>
<accession>A0A6N8DJW2</accession>
<evidence type="ECO:0000259" key="1">
    <source>
        <dbReference type="Pfam" id="PF13291"/>
    </source>
</evidence>
<proteinExistence type="predicted"/>
<dbReference type="Pfam" id="PF13291">
    <property type="entry name" value="ACT_4"/>
    <property type="match status" value="1"/>
</dbReference>
<comment type="caution">
    <text evidence="2">The sequence shown here is derived from an EMBL/GenBank/DDBJ whole genome shotgun (WGS) entry which is preliminary data.</text>
</comment>
<dbReference type="Gene3D" id="3.30.70.260">
    <property type="match status" value="1"/>
</dbReference>
<dbReference type="EMBL" id="WNKS01000005">
    <property type="protein sequence ID" value="MTV30860.1"/>
    <property type="molecule type" value="Genomic_DNA"/>
</dbReference>
<dbReference type="InterPro" id="IPR002912">
    <property type="entry name" value="ACT_dom"/>
</dbReference>
<evidence type="ECO:0000313" key="3">
    <source>
        <dbReference type="Proteomes" id="UP000439113"/>
    </source>
</evidence>
<feature type="domain" description="ACT" evidence="1">
    <location>
        <begin position="1"/>
        <end position="31"/>
    </location>
</feature>
<dbReference type="RefSeq" id="WP_155445557.1">
    <property type="nucleotide sequence ID" value="NZ_JAOQNR010000004.1"/>
</dbReference>